<proteinExistence type="predicted"/>
<dbReference type="OrthoDB" id="2632840at2"/>
<protein>
    <submittedName>
        <fullName evidence="2">Uncharacterized protein</fullName>
    </submittedName>
</protein>
<evidence type="ECO:0000313" key="2">
    <source>
        <dbReference type="EMBL" id="SNB58358.1"/>
    </source>
</evidence>
<organism evidence="2 3">
    <name type="scientific">Rhodoblastus acidophilus</name>
    <name type="common">Rhodopseudomonas acidophila</name>
    <dbReference type="NCBI Taxonomy" id="1074"/>
    <lineage>
        <taxon>Bacteria</taxon>
        <taxon>Pseudomonadati</taxon>
        <taxon>Pseudomonadota</taxon>
        <taxon>Alphaproteobacteria</taxon>
        <taxon>Hyphomicrobiales</taxon>
        <taxon>Rhodoblastaceae</taxon>
        <taxon>Rhodoblastus</taxon>
    </lineage>
</organism>
<name>A0A212QG46_RHOAC</name>
<feature type="signal peptide" evidence="1">
    <location>
        <begin position="1"/>
        <end position="28"/>
    </location>
</feature>
<sequence>MRNRRFLVLRRAAALVLFLALAQAPAWAHDLQAELPPLFRQRIADIENRLAAPDGILSARDASNAALAQLALGGDPGVAEALLRQVFAAQDPETGALPWLLRGGEVKDDNANEFGVQSWGPILIGFRDRLSPAAQRELEAHARLALRALGRSVDVNYTNIYLMNAVDTLLIGQALGDAQALARGRALLDAWRSAVHDHGVAEFASPTYYSTDLNSLTVAYRYARDERDRTTIRNILDFFWVDLSLSLVNGKLVGAHSRDYDPIHGAGYISLFLGNLGCGKCALPVDQIIEKIYPYLNALPGGYRAPPGIEALNRVNPRWILARWSADPAAVRSLYVDGGAAMGATAQGNLSSTSKVFAIDLLRDDGPQVTISFIASERDLGYGQTVPMGRGRRHSGAIGLNPVIAQSKDWALGSFSVSKSGDPDAQPISLSLILPRYANEIRVNGAPLAADRRLNDDVRTIFVRVGRSCAAIRILAADASQPAEVRDDAPQQAQEAMRVLWRTDRDHLQLSFLAHAASCGGLGAAEWIAQLETAPLANRSDGAQMSLAAQAPGNAPMRIVRNAAPRGRAMLIDAPGRGAGGVLSANGVDYADVLYQGWPRGFERAQ</sequence>
<evidence type="ECO:0000256" key="1">
    <source>
        <dbReference type="SAM" id="SignalP"/>
    </source>
</evidence>
<feature type="chain" id="PRO_5012555633" evidence="1">
    <location>
        <begin position="29"/>
        <end position="606"/>
    </location>
</feature>
<keyword evidence="3" id="KW-1185">Reference proteome</keyword>
<evidence type="ECO:0000313" key="3">
    <source>
        <dbReference type="Proteomes" id="UP000198418"/>
    </source>
</evidence>
<reference evidence="3" key="1">
    <citation type="submission" date="2017-06" db="EMBL/GenBank/DDBJ databases">
        <authorList>
            <person name="Varghese N."/>
            <person name="Submissions S."/>
        </authorList>
    </citation>
    <scope>NUCLEOTIDE SEQUENCE [LARGE SCALE GENOMIC DNA]</scope>
    <source>
        <strain evidence="3">DSM 137</strain>
    </source>
</reference>
<dbReference type="AlphaFoldDB" id="A0A212QG46"/>
<keyword evidence="1" id="KW-0732">Signal</keyword>
<gene>
    <name evidence="2" type="ORF">SAMN06265338_101571</name>
</gene>
<accession>A0A212QG46</accession>
<dbReference type="EMBL" id="FYDG01000001">
    <property type="protein sequence ID" value="SNB58358.1"/>
    <property type="molecule type" value="Genomic_DNA"/>
</dbReference>
<dbReference type="Proteomes" id="UP000198418">
    <property type="component" value="Unassembled WGS sequence"/>
</dbReference>
<dbReference type="RefSeq" id="WP_141098322.1">
    <property type="nucleotide sequence ID" value="NZ_FYDG01000001.1"/>
</dbReference>